<reference evidence="2 3" key="1">
    <citation type="submission" date="2023-08" db="EMBL/GenBank/DDBJ databases">
        <title>Implementing the SeqCode for naming new Mesorhizobium species isolated from Vachellia karroo root nodules.</title>
        <authorList>
            <person name="Van Lill M."/>
        </authorList>
    </citation>
    <scope>NUCLEOTIDE SEQUENCE [LARGE SCALE GENOMIC DNA]</scope>
    <source>
        <strain evidence="2 3">VK23A</strain>
    </source>
</reference>
<dbReference type="RefSeq" id="WP_320315411.1">
    <property type="nucleotide sequence ID" value="NZ_JAVIIX010000002.1"/>
</dbReference>
<keyword evidence="1" id="KW-0175">Coiled coil</keyword>
<sequence length="451" mass="50705">MTRREFSREELFALVWERPTSEIAKELGISDVALAKLCKRLQVPKPPRGYWAKVQAGGGLRHPPLGAFREEIDRRRRERARIQAAGTLSNLQQQFYSAAIADLKVQGVDVTAVAGNRLPDLDPNIAAQLLLLIQNRAHEWIKQGKIDARWSHSLQGSVASLVGKLLPFARPQLLMFESEQRNRWSSGNGPAVLVRLTAPLQERIAALVRMVREHQLHHVVMPLTSADHSWSARYIHTPDSRMFLDSTLCISASEIWVQSTRRAWREEEPPERIGTARLALREIMPIDYMPTREVPLPSSITRGSVAPYRGRLQALIEAEQVCEMLSGAARAMERNVPNDTLALADRIWFGADRPFRSARDALSRIEEELDQWETELEVERSAVAKSILGIDIGDIVTGQVQGRSVRISVTSTAVYSSEKGIIFVVDGTRFRKDGTLGKQQDAIRLYFANDV</sequence>
<evidence type="ECO:0000313" key="3">
    <source>
        <dbReference type="Proteomes" id="UP001271780"/>
    </source>
</evidence>
<protein>
    <submittedName>
        <fullName evidence="2">Uncharacterized protein</fullName>
    </submittedName>
</protein>
<evidence type="ECO:0000313" key="2">
    <source>
        <dbReference type="EMBL" id="MDX8472868.1"/>
    </source>
</evidence>
<organism evidence="2 3">
    <name type="scientific">Mesorhizobium dulcispinae</name>
    <dbReference type="NCBI Taxonomy" id="3072316"/>
    <lineage>
        <taxon>Bacteria</taxon>
        <taxon>Pseudomonadati</taxon>
        <taxon>Pseudomonadota</taxon>
        <taxon>Alphaproteobacteria</taxon>
        <taxon>Hyphomicrobiales</taxon>
        <taxon>Phyllobacteriaceae</taxon>
        <taxon>Mesorhizobium</taxon>
    </lineage>
</organism>
<dbReference type="Proteomes" id="UP001271780">
    <property type="component" value="Unassembled WGS sequence"/>
</dbReference>
<gene>
    <name evidence="2" type="ORF">RFM27_12365</name>
</gene>
<evidence type="ECO:0000256" key="1">
    <source>
        <dbReference type="SAM" id="Coils"/>
    </source>
</evidence>
<keyword evidence="3" id="KW-1185">Reference proteome</keyword>
<accession>A0ABU4XFQ0</accession>
<feature type="coiled-coil region" evidence="1">
    <location>
        <begin position="355"/>
        <end position="382"/>
    </location>
</feature>
<dbReference type="EMBL" id="JAVIIZ010000005">
    <property type="protein sequence ID" value="MDX8472868.1"/>
    <property type="molecule type" value="Genomic_DNA"/>
</dbReference>
<name>A0ABU4XFQ0_9HYPH</name>
<proteinExistence type="predicted"/>
<comment type="caution">
    <text evidence="2">The sequence shown here is derived from an EMBL/GenBank/DDBJ whole genome shotgun (WGS) entry which is preliminary data.</text>
</comment>